<feature type="transmembrane region" description="Helical" evidence="1">
    <location>
        <begin position="20"/>
        <end position="41"/>
    </location>
</feature>
<keyword evidence="1" id="KW-0472">Membrane</keyword>
<dbReference type="OrthoDB" id="5399485at2759"/>
<organism evidence="2 3">
    <name type="scientific">Hyaloscypha bicolor E</name>
    <dbReference type="NCBI Taxonomy" id="1095630"/>
    <lineage>
        <taxon>Eukaryota</taxon>
        <taxon>Fungi</taxon>
        <taxon>Dikarya</taxon>
        <taxon>Ascomycota</taxon>
        <taxon>Pezizomycotina</taxon>
        <taxon>Leotiomycetes</taxon>
        <taxon>Helotiales</taxon>
        <taxon>Hyaloscyphaceae</taxon>
        <taxon>Hyaloscypha</taxon>
        <taxon>Hyaloscypha bicolor</taxon>
    </lineage>
</organism>
<dbReference type="InParanoid" id="A0A2J6SG25"/>
<name>A0A2J6SG25_9HELO</name>
<dbReference type="GeneID" id="36579654"/>
<evidence type="ECO:0000313" key="3">
    <source>
        <dbReference type="Proteomes" id="UP000235371"/>
    </source>
</evidence>
<feature type="transmembrane region" description="Helical" evidence="1">
    <location>
        <begin position="78"/>
        <end position="102"/>
    </location>
</feature>
<dbReference type="Proteomes" id="UP000235371">
    <property type="component" value="Unassembled WGS sequence"/>
</dbReference>
<evidence type="ECO:0000256" key="1">
    <source>
        <dbReference type="SAM" id="Phobius"/>
    </source>
</evidence>
<sequence>MTHDILLTTASGIVRIVLKIYFTVLLLLVAVLGNSLCALRARWQLARDGQIPLVKLTSWLNWSQALLLTWSLRSNALGFFGIVMVFTGILSKASDLVVLGLVNEVMIETRCPFNTSTDFLVLASEYYRKSYSAPDPEGSFYNLVTQAQINSVRNGGLNAIYDKVNTNINFRASPEDVVANWTCSELGDPSTPPVYDASTTYQNISTDLATRNLIFTGVNNAYRSCFRTYGSDPRINQLVIITANNTQETDGTFSIRASFDTTPSYTDAKAMRSFECNLGPQNQTWMQTHIGVESTLTSWCSLLRGDMYDGYSTNKTFTLAPETRFESFLHSMIMSANSLMSPNASRIHDDTQGCMDGRTVVP</sequence>
<keyword evidence="3" id="KW-1185">Reference proteome</keyword>
<proteinExistence type="predicted"/>
<dbReference type="AlphaFoldDB" id="A0A2J6SG25"/>
<dbReference type="EMBL" id="KZ613919">
    <property type="protein sequence ID" value="PMD49721.1"/>
    <property type="molecule type" value="Genomic_DNA"/>
</dbReference>
<reference evidence="2 3" key="1">
    <citation type="submission" date="2016-04" db="EMBL/GenBank/DDBJ databases">
        <title>A degradative enzymes factory behind the ericoid mycorrhizal symbiosis.</title>
        <authorList>
            <consortium name="DOE Joint Genome Institute"/>
            <person name="Martino E."/>
            <person name="Morin E."/>
            <person name="Grelet G."/>
            <person name="Kuo A."/>
            <person name="Kohler A."/>
            <person name="Daghino S."/>
            <person name="Barry K."/>
            <person name="Choi C."/>
            <person name="Cichocki N."/>
            <person name="Clum A."/>
            <person name="Copeland A."/>
            <person name="Hainaut M."/>
            <person name="Haridas S."/>
            <person name="Labutti K."/>
            <person name="Lindquist E."/>
            <person name="Lipzen A."/>
            <person name="Khouja H.-R."/>
            <person name="Murat C."/>
            <person name="Ohm R."/>
            <person name="Olson A."/>
            <person name="Spatafora J."/>
            <person name="Veneault-Fourrey C."/>
            <person name="Henrissat B."/>
            <person name="Grigoriev I."/>
            <person name="Martin F."/>
            <person name="Perotto S."/>
        </authorList>
    </citation>
    <scope>NUCLEOTIDE SEQUENCE [LARGE SCALE GENOMIC DNA]</scope>
    <source>
        <strain evidence="2 3">E</strain>
    </source>
</reference>
<gene>
    <name evidence="2" type="ORF">K444DRAFT_282014</name>
</gene>
<keyword evidence="1" id="KW-0812">Transmembrane</keyword>
<protein>
    <submittedName>
        <fullName evidence="2">Uncharacterized protein</fullName>
    </submittedName>
</protein>
<dbReference type="RefSeq" id="XP_024726625.1">
    <property type="nucleotide sequence ID" value="XM_024871572.1"/>
</dbReference>
<evidence type="ECO:0000313" key="2">
    <source>
        <dbReference type="EMBL" id="PMD49721.1"/>
    </source>
</evidence>
<keyword evidence="1" id="KW-1133">Transmembrane helix</keyword>
<accession>A0A2J6SG25</accession>